<accession>A0A5K7WW55</accession>
<dbReference type="PIRSF" id="PIRSF005091">
    <property type="entry name" value="Mmb_sulf_HI1246"/>
    <property type="match status" value="1"/>
</dbReference>
<organism evidence="15 16">
    <name type="scientific">Sporolactobacillus terrae</name>
    <dbReference type="NCBI Taxonomy" id="269673"/>
    <lineage>
        <taxon>Bacteria</taxon>
        <taxon>Bacillati</taxon>
        <taxon>Bacillota</taxon>
        <taxon>Bacilli</taxon>
        <taxon>Bacillales</taxon>
        <taxon>Sporolactobacillaceae</taxon>
        <taxon>Sporolactobacillus</taxon>
    </lineage>
</organism>
<dbReference type="EMBL" id="AP021853">
    <property type="protein sequence ID" value="BBN98512.1"/>
    <property type="molecule type" value="Genomic_DNA"/>
</dbReference>
<evidence type="ECO:0000256" key="4">
    <source>
        <dbReference type="ARBA" id="ARBA00022475"/>
    </source>
</evidence>
<feature type="binding site" evidence="11">
    <location>
        <position position="261"/>
    </location>
    <ligand>
        <name>Mn(2+)</name>
        <dbReference type="ChEBI" id="CHEBI:29035"/>
    </ligand>
</feature>
<proteinExistence type="inferred from homology"/>
<dbReference type="InterPro" id="IPR000917">
    <property type="entry name" value="Sulfatase_N"/>
</dbReference>
<dbReference type="Proteomes" id="UP000326951">
    <property type="component" value="Chromosome"/>
</dbReference>
<evidence type="ECO:0000256" key="5">
    <source>
        <dbReference type="ARBA" id="ARBA00022692"/>
    </source>
</evidence>
<evidence type="ECO:0000259" key="14">
    <source>
        <dbReference type="Pfam" id="PF00884"/>
    </source>
</evidence>
<dbReference type="GO" id="GO:0046872">
    <property type="term" value="F:metal ion binding"/>
    <property type="evidence" value="ECO:0007669"/>
    <property type="project" value="UniProtKB-KW"/>
</dbReference>
<sequence length="666" mass="76043">MRHLLTVSQRMLSKKYALFLLTVFLFWLKTYFVYLTQFSLGVTDKMQQFLLFINPLSSALLFLGIAIIFKGRLQQWLLIFINFILSFWLFANVVYYRFFNDFITFSTMTQSTGNAGDLGGSILSLMSPFDFFFFTDTLILLLLVVLKVARPCVERWHVRAIFTVFVSAIMIFIVNLSLAETDRPELLSRTFDRNYIVKYLGAYNFAIYDTIQNARSNAQRAMADSSDMNDIQNFAKSNFAAPNPDYYAKGKGMNVIYISLESLQSFIINYKMPDGTEVTPFLNKLTTGADNTTYFKNFFHQTGSGKTSDAEFMMENSLFPLSQGPVFQMKGTNAYQAAPAIMDQHGYETAAFHGNVKSFWNRDQMYKALGYERFFDSKYYDMSSENTKNYGMKDKPFLQETMPYLKNLKQPFYSKLILLSNHFPFGMDPEDTTFKPGDFGDKVVDNYFQSANYMDQAVEQFFNDLKEAGLFDKSIIIMYGDHYGLSENHNEAMAKVLNKEQITPFDNAQLQRVPLFIHIPKVAGGTVATYGGDVDVRPTLMSLLGINTKYYVQFGTDLFSKQHQQIVPFRNGDVITNKYSIVGGSVYDNATGTKVDPSVGKPYETQAKKMLDYSDKVIYGDLLRFYTPKGFVAPDVSKINYNTDQKIQPDTNDAGIDAKNNDSEDK</sequence>
<evidence type="ECO:0000313" key="16">
    <source>
        <dbReference type="Proteomes" id="UP000326951"/>
    </source>
</evidence>
<dbReference type="PANTHER" id="PTHR47371">
    <property type="entry name" value="LIPOTEICHOIC ACID SYNTHASE"/>
    <property type="match status" value="1"/>
</dbReference>
<feature type="transmembrane region" description="Helical" evidence="13">
    <location>
        <begin position="76"/>
        <end position="98"/>
    </location>
</feature>
<feature type="transmembrane region" description="Helical" evidence="13">
    <location>
        <begin position="131"/>
        <end position="149"/>
    </location>
</feature>
<feature type="region of interest" description="Disordered" evidence="12">
    <location>
        <begin position="643"/>
        <end position="666"/>
    </location>
</feature>
<reference evidence="15 16" key="1">
    <citation type="submission" date="2019-09" db="EMBL/GenBank/DDBJ databases">
        <title>Complete genome sequence of Sporolactobacillus terrae 70-3.</title>
        <authorList>
            <person name="Tanaka N."/>
            <person name="Shiwa Y."/>
            <person name="Fujita N."/>
            <person name="Tanasupawat S."/>
        </authorList>
    </citation>
    <scope>NUCLEOTIDE SEQUENCE [LARGE SCALE GENOMIC DNA]</scope>
    <source>
        <strain evidence="15 16">70-3</strain>
    </source>
</reference>
<evidence type="ECO:0000256" key="3">
    <source>
        <dbReference type="ARBA" id="ARBA00009983"/>
    </source>
</evidence>
<evidence type="ECO:0000256" key="6">
    <source>
        <dbReference type="ARBA" id="ARBA00022989"/>
    </source>
</evidence>
<evidence type="ECO:0000256" key="9">
    <source>
        <dbReference type="PIRSR" id="PIRSR005091-1"/>
    </source>
</evidence>
<dbReference type="GO" id="GO:0005886">
    <property type="term" value="C:plasma membrane"/>
    <property type="evidence" value="ECO:0007669"/>
    <property type="project" value="UniProtKB-SubCell"/>
</dbReference>
<dbReference type="PANTHER" id="PTHR47371:SF3">
    <property type="entry name" value="PHOSPHOGLYCEROL TRANSFERASE I"/>
    <property type="match status" value="1"/>
</dbReference>
<feature type="binding site" evidence="10">
    <location>
        <position position="422"/>
    </location>
    <ligand>
        <name>substrate</name>
    </ligand>
</feature>
<keyword evidence="5 13" id="KW-0812">Transmembrane</keyword>
<feature type="binding site" evidence="11">
    <location>
        <position position="307"/>
    </location>
    <ligand>
        <name>Mn(2+)</name>
        <dbReference type="ChEBI" id="CHEBI:29035"/>
    </ligand>
</feature>
<evidence type="ECO:0000256" key="8">
    <source>
        <dbReference type="PIRNR" id="PIRNR005091"/>
    </source>
</evidence>
<protein>
    <submittedName>
        <fullName evidence="15">Lipoteichoic acid synthase 2</fullName>
    </submittedName>
</protein>
<dbReference type="InterPro" id="IPR012160">
    <property type="entry name" value="LtaS-like"/>
</dbReference>
<keyword evidence="7 8" id="KW-0472">Membrane</keyword>
<evidence type="ECO:0000256" key="12">
    <source>
        <dbReference type="SAM" id="MobiDB-lite"/>
    </source>
</evidence>
<comment type="subcellular location">
    <subcellularLocation>
        <location evidence="1">Cell membrane</location>
        <topology evidence="1">Multi-pass membrane protein</topology>
    </subcellularLocation>
</comment>
<dbReference type="SUPFAM" id="SSF53649">
    <property type="entry name" value="Alkaline phosphatase-like"/>
    <property type="match status" value="1"/>
</dbReference>
<feature type="active site" evidence="9">
    <location>
        <position position="307"/>
    </location>
</feature>
<gene>
    <name evidence="15" type="primary">ltaS2</name>
    <name evidence="15" type="ORF">St703_12170</name>
</gene>
<feature type="transmembrane region" description="Helical" evidence="13">
    <location>
        <begin position="49"/>
        <end position="69"/>
    </location>
</feature>
<dbReference type="AlphaFoldDB" id="A0A5K7WW55"/>
<comment type="pathway">
    <text evidence="2">Cell wall biogenesis; lipoteichoic acid biosynthesis.</text>
</comment>
<feature type="domain" description="Sulfatase N-terminal" evidence="14">
    <location>
        <begin position="254"/>
        <end position="546"/>
    </location>
</feature>
<evidence type="ECO:0000256" key="2">
    <source>
        <dbReference type="ARBA" id="ARBA00004936"/>
    </source>
</evidence>
<feature type="binding site" evidence="11">
    <location>
        <position position="482"/>
    </location>
    <ligand>
        <name>Mn(2+)</name>
        <dbReference type="ChEBI" id="CHEBI:29035"/>
    </ligand>
</feature>
<dbReference type="Gene3D" id="3.40.720.10">
    <property type="entry name" value="Alkaline Phosphatase, subunit A"/>
    <property type="match status" value="1"/>
</dbReference>
<feature type="transmembrane region" description="Helical" evidence="13">
    <location>
        <begin position="16"/>
        <end position="37"/>
    </location>
</feature>
<keyword evidence="10" id="KW-0479">Metal-binding</keyword>
<evidence type="ECO:0000313" key="15">
    <source>
        <dbReference type="EMBL" id="BBN98512.1"/>
    </source>
</evidence>
<dbReference type="InterPro" id="IPR017850">
    <property type="entry name" value="Alkaline_phosphatase_core_sf"/>
</dbReference>
<comment type="similarity">
    <text evidence="3 8">Belongs to the LTA synthase family.</text>
</comment>
<keyword evidence="4 8" id="KW-1003">Cell membrane</keyword>
<evidence type="ECO:0000256" key="10">
    <source>
        <dbReference type="PIRSR" id="PIRSR005091-2"/>
    </source>
</evidence>
<dbReference type="InterPro" id="IPR050448">
    <property type="entry name" value="OpgB/LTA_synthase_biosynth"/>
</dbReference>
<name>A0A5K7WW55_9BACL</name>
<evidence type="ECO:0000256" key="1">
    <source>
        <dbReference type="ARBA" id="ARBA00004651"/>
    </source>
</evidence>
<dbReference type="CDD" id="cd16015">
    <property type="entry name" value="LTA_synthase"/>
    <property type="match status" value="1"/>
</dbReference>
<evidence type="ECO:0000256" key="13">
    <source>
        <dbReference type="SAM" id="Phobius"/>
    </source>
</evidence>
<evidence type="ECO:0000256" key="7">
    <source>
        <dbReference type="ARBA" id="ARBA00023136"/>
    </source>
</evidence>
<keyword evidence="6 13" id="KW-1133">Transmembrane helix</keyword>
<feature type="binding site" evidence="11">
    <location>
        <position position="481"/>
    </location>
    <ligand>
        <name>Mn(2+)</name>
        <dbReference type="ChEBI" id="CHEBI:29035"/>
    </ligand>
</feature>
<dbReference type="Gene3D" id="3.30.1120.170">
    <property type="match status" value="1"/>
</dbReference>
<dbReference type="Pfam" id="PF00884">
    <property type="entry name" value="Sulfatase"/>
    <property type="match status" value="1"/>
</dbReference>
<feature type="transmembrane region" description="Helical" evidence="13">
    <location>
        <begin position="161"/>
        <end position="179"/>
    </location>
</feature>
<evidence type="ECO:0000256" key="11">
    <source>
        <dbReference type="PIRSR" id="PIRSR005091-3"/>
    </source>
</evidence>
<keyword evidence="10" id="KW-0464">Manganese</keyword>